<dbReference type="CDD" id="cd00009">
    <property type="entry name" value="AAA"/>
    <property type="match status" value="1"/>
</dbReference>
<dbReference type="InterPro" id="IPR029016">
    <property type="entry name" value="GAF-like_dom_sf"/>
</dbReference>
<keyword evidence="3" id="KW-0805">Transcription regulation</keyword>
<dbReference type="PROSITE" id="PS00676">
    <property type="entry name" value="SIGMA54_INTERACT_2"/>
    <property type="match status" value="1"/>
</dbReference>
<protein>
    <submittedName>
        <fullName evidence="7">Sigma 54-interacting transcriptional regulator</fullName>
    </submittedName>
</protein>
<dbReference type="Pfam" id="PF00158">
    <property type="entry name" value="Sigma54_activat"/>
    <property type="match status" value="1"/>
</dbReference>
<evidence type="ECO:0000256" key="2">
    <source>
        <dbReference type="ARBA" id="ARBA00022840"/>
    </source>
</evidence>
<dbReference type="SMART" id="SM00065">
    <property type="entry name" value="GAF"/>
    <property type="match status" value="1"/>
</dbReference>
<organism evidence="7 8">
    <name type="scientific">Candidatus Nitrospira neomarina</name>
    <dbReference type="NCBI Taxonomy" id="3020899"/>
    <lineage>
        <taxon>Bacteria</taxon>
        <taxon>Pseudomonadati</taxon>
        <taxon>Nitrospirota</taxon>
        <taxon>Nitrospiria</taxon>
        <taxon>Nitrospirales</taxon>
        <taxon>Nitrospiraceae</taxon>
        <taxon>Nitrospira</taxon>
    </lineage>
</organism>
<dbReference type="PROSITE" id="PS50045">
    <property type="entry name" value="SIGMA54_INTERACT_4"/>
    <property type="match status" value="1"/>
</dbReference>
<feature type="domain" description="Sigma-54 factor interaction" evidence="6">
    <location>
        <begin position="225"/>
        <end position="454"/>
    </location>
</feature>
<dbReference type="Gene3D" id="3.40.50.300">
    <property type="entry name" value="P-loop containing nucleotide triphosphate hydrolases"/>
    <property type="match status" value="1"/>
</dbReference>
<sequence length="544" mass="60886">MTTTKPECTEPTTLDSLKCLLLDIAQQRSLNDLLWLIVRRLADRTTVVLARIWLIKPGDICSTCRFKEECPDQTQCLHLVASAGRSGVGDKMEWMNTDGYFARFPLGVCKVGRIGKTGEQLVINELENNLDWIAKPDWARQEGIQGFHGQPIIYKGETLGVLAVFEREPVTDEATVWFRMIADHVAVAIANARAFEEIERLKSQLELENTFLKEEVLEAQNFGEIIGQSPAIANLVQQIELVAPTHATALISGESGTGKELVAREIHRRSQRKEHPLVRVNCASVPKDLYESEFFGHAKGSFTGAMKDRAGRFQAADGGTLFLDEVGEIPLEMQSKLLRVLQEGEYERVGEETTRKVNVRIIAATNRKLAQEVEAKRFRQDLYYRLNVFPIEVAPLRNRKEDIPLLASMFMANVRKKLNCTGRELTQAEVVKLQNYHWPGNVRELQNIIERAVISSRCGSVKFDLPVPQASGASLKTPLKRNGDSGGQILTEEDIRLQEKANLEAALHKTGWKIYGTGGAAELLGLKPTTLLSRIKKIGIKKTH</sequence>
<name>A0AA96GIZ7_9BACT</name>
<keyword evidence="8" id="KW-1185">Reference proteome</keyword>
<dbReference type="Proteomes" id="UP001302494">
    <property type="component" value="Chromosome"/>
</dbReference>
<dbReference type="GO" id="GO:0003677">
    <property type="term" value="F:DNA binding"/>
    <property type="evidence" value="ECO:0007669"/>
    <property type="project" value="UniProtKB-KW"/>
</dbReference>
<keyword evidence="2" id="KW-0067">ATP-binding</keyword>
<dbReference type="PROSITE" id="PS00688">
    <property type="entry name" value="SIGMA54_INTERACT_3"/>
    <property type="match status" value="1"/>
</dbReference>
<dbReference type="InterPro" id="IPR002078">
    <property type="entry name" value="Sigma_54_int"/>
</dbReference>
<dbReference type="PANTHER" id="PTHR32071">
    <property type="entry name" value="TRANSCRIPTIONAL REGULATORY PROTEIN"/>
    <property type="match status" value="1"/>
</dbReference>
<dbReference type="RefSeq" id="WP_312742691.1">
    <property type="nucleotide sequence ID" value="NZ_CP116968.1"/>
</dbReference>
<evidence type="ECO:0000256" key="3">
    <source>
        <dbReference type="ARBA" id="ARBA00023015"/>
    </source>
</evidence>
<dbReference type="SUPFAM" id="SSF52540">
    <property type="entry name" value="P-loop containing nucleoside triphosphate hydrolases"/>
    <property type="match status" value="1"/>
</dbReference>
<gene>
    <name evidence="7" type="ORF">PQG83_15080</name>
</gene>
<dbReference type="InterPro" id="IPR003018">
    <property type="entry name" value="GAF"/>
</dbReference>
<dbReference type="InterPro" id="IPR003593">
    <property type="entry name" value="AAA+_ATPase"/>
</dbReference>
<dbReference type="Pfam" id="PF13185">
    <property type="entry name" value="GAF_2"/>
    <property type="match status" value="1"/>
</dbReference>
<dbReference type="Gene3D" id="1.10.8.60">
    <property type="match status" value="1"/>
</dbReference>
<dbReference type="InterPro" id="IPR025943">
    <property type="entry name" value="Sigma_54_int_dom_ATP-bd_2"/>
</dbReference>
<evidence type="ECO:0000256" key="4">
    <source>
        <dbReference type="ARBA" id="ARBA00023125"/>
    </source>
</evidence>
<dbReference type="GO" id="GO:0006355">
    <property type="term" value="P:regulation of DNA-templated transcription"/>
    <property type="evidence" value="ECO:0007669"/>
    <property type="project" value="InterPro"/>
</dbReference>
<keyword evidence="1" id="KW-0547">Nucleotide-binding</keyword>
<evidence type="ECO:0000313" key="8">
    <source>
        <dbReference type="Proteomes" id="UP001302494"/>
    </source>
</evidence>
<evidence type="ECO:0000313" key="7">
    <source>
        <dbReference type="EMBL" id="WNM61070.1"/>
    </source>
</evidence>
<dbReference type="SMART" id="SM00382">
    <property type="entry name" value="AAA"/>
    <property type="match status" value="1"/>
</dbReference>
<dbReference type="FunFam" id="3.40.50.300:FF:000006">
    <property type="entry name" value="DNA-binding transcriptional regulator NtrC"/>
    <property type="match status" value="1"/>
</dbReference>
<keyword evidence="5" id="KW-0804">Transcription</keyword>
<evidence type="ECO:0000256" key="1">
    <source>
        <dbReference type="ARBA" id="ARBA00022741"/>
    </source>
</evidence>
<dbReference type="Gene3D" id="3.30.450.40">
    <property type="match status" value="1"/>
</dbReference>
<proteinExistence type="predicted"/>
<evidence type="ECO:0000259" key="6">
    <source>
        <dbReference type="PROSITE" id="PS50045"/>
    </source>
</evidence>
<dbReference type="InterPro" id="IPR025944">
    <property type="entry name" value="Sigma_54_int_dom_CS"/>
</dbReference>
<dbReference type="InterPro" id="IPR027417">
    <property type="entry name" value="P-loop_NTPase"/>
</dbReference>
<dbReference type="InterPro" id="IPR058031">
    <property type="entry name" value="AAA_lid_NorR"/>
</dbReference>
<dbReference type="AlphaFoldDB" id="A0AA96GIZ7"/>
<dbReference type="KEGG" id="nneo:PQG83_15080"/>
<dbReference type="PANTHER" id="PTHR32071:SF57">
    <property type="entry name" value="C4-DICARBOXYLATE TRANSPORT TRANSCRIPTIONAL REGULATORY PROTEIN DCTD"/>
    <property type="match status" value="1"/>
</dbReference>
<dbReference type="EMBL" id="CP116968">
    <property type="protein sequence ID" value="WNM61070.1"/>
    <property type="molecule type" value="Genomic_DNA"/>
</dbReference>
<evidence type="ECO:0000256" key="5">
    <source>
        <dbReference type="ARBA" id="ARBA00023163"/>
    </source>
</evidence>
<keyword evidence="4" id="KW-0238">DNA-binding</keyword>
<dbReference type="SUPFAM" id="SSF55781">
    <property type="entry name" value="GAF domain-like"/>
    <property type="match status" value="1"/>
</dbReference>
<dbReference type="GO" id="GO:0005524">
    <property type="term" value="F:ATP binding"/>
    <property type="evidence" value="ECO:0007669"/>
    <property type="project" value="UniProtKB-KW"/>
</dbReference>
<dbReference type="Pfam" id="PF25601">
    <property type="entry name" value="AAA_lid_14"/>
    <property type="match status" value="1"/>
</dbReference>
<accession>A0AA96GIZ7</accession>
<reference evidence="7 8" key="1">
    <citation type="submission" date="2023-01" db="EMBL/GenBank/DDBJ databases">
        <title>Cultivation and genomic characterization of new, ubiquitous marine nitrite-oxidizing bacteria from the Nitrospirales.</title>
        <authorList>
            <person name="Mueller A.J."/>
            <person name="Daebeler A."/>
            <person name="Herbold C.W."/>
            <person name="Kirkegaard R.H."/>
            <person name="Daims H."/>
        </authorList>
    </citation>
    <scope>NUCLEOTIDE SEQUENCE [LARGE SCALE GENOMIC DNA]</scope>
    <source>
        <strain evidence="7 8">DK</strain>
    </source>
</reference>
<dbReference type="Gene3D" id="1.10.10.60">
    <property type="entry name" value="Homeodomain-like"/>
    <property type="match status" value="1"/>
</dbReference>